<organism evidence="1 2">
    <name type="scientific">Thelonectria olida</name>
    <dbReference type="NCBI Taxonomy" id="1576542"/>
    <lineage>
        <taxon>Eukaryota</taxon>
        <taxon>Fungi</taxon>
        <taxon>Dikarya</taxon>
        <taxon>Ascomycota</taxon>
        <taxon>Pezizomycotina</taxon>
        <taxon>Sordariomycetes</taxon>
        <taxon>Hypocreomycetidae</taxon>
        <taxon>Hypocreales</taxon>
        <taxon>Nectriaceae</taxon>
        <taxon>Thelonectria</taxon>
    </lineage>
</organism>
<gene>
    <name evidence="1" type="ORF">B0T10DRAFT_420245</name>
</gene>
<accession>A0A9P8VNL5</accession>
<keyword evidence="2" id="KW-1185">Reference proteome</keyword>
<protein>
    <recommendedName>
        <fullName evidence="3">Ankyrin repeat protein</fullName>
    </recommendedName>
</protein>
<sequence>SRKRTTATANDGWMPMYAASTNKHVEVAELLLGKVSVGSSKTDHFDHMPHILVGA</sequence>
<feature type="non-terminal residue" evidence="1">
    <location>
        <position position="1"/>
    </location>
</feature>
<evidence type="ECO:0000313" key="2">
    <source>
        <dbReference type="Proteomes" id="UP000777438"/>
    </source>
</evidence>
<dbReference type="SUPFAM" id="SSF48403">
    <property type="entry name" value="Ankyrin repeat"/>
    <property type="match status" value="1"/>
</dbReference>
<evidence type="ECO:0000313" key="1">
    <source>
        <dbReference type="EMBL" id="KAH6866193.1"/>
    </source>
</evidence>
<dbReference type="InterPro" id="IPR036770">
    <property type="entry name" value="Ankyrin_rpt-contain_sf"/>
</dbReference>
<dbReference type="AlphaFoldDB" id="A0A9P8VNL5"/>
<evidence type="ECO:0008006" key="3">
    <source>
        <dbReference type="Google" id="ProtNLM"/>
    </source>
</evidence>
<name>A0A9P8VNL5_9HYPO</name>
<comment type="caution">
    <text evidence="1">The sequence shown here is derived from an EMBL/GenBank/DDBJ whole genome shotgun (WGS) entry which is preliminary data.</text>
</comment>
<dbReference type="EMBL" id="JAGPYM010000133">
    <property type="protein sequence ID" value="KAH6866193.1"/>
    <property type="molecule type" value="Genomic_DNA"/>
</dbReference>
<reference evidence="1 2" key="1">
    <citation type="journal article" date="2021" name="Nat. Commun.">
        <title>Genetic determinants of endophytism in the Arabidopsis root mycobiome.</title>
        <authorList>
            <person name="Mesny F."/>
            <person name="Miyauchi S."/>
            <person name="Thiergart T."/>
            <person name="Pickel B."/>
            <person name="Atanasova L."/>
            <person name="Karlsson M."/>
            <person name="Huettel B."/>
            <person name="Barry K.W."/>
            <person name="Haridas S."/>
            <person name="Chen C."/>
            <person name="Bauer D."/>
            <person name="Andreopoulos W."/>
            <person name="Pangilinan J."/>
            <person name="LaButti K."/>
            <person name="Riley R."/>
            <person name="Lipzen A."/>
            <person name="Clum A."/>
            <person name="Drula E."/>
            <person name="Henrissat B."/>
            <person name="Kohler A."/>
            <person name="Grigoriev I.V."/>
            <person name="Martin F.M."/>
            <person name="Hacquard S."/>
        </authorList>
    </citation>
    <scope>NUCLEOTIDE SEQUENCE [LARGE SCALE GENOMIC DNA]</scope>
    <source>
        <strain evidence="1 2">MPI-CAGE-CH-0241</strain>
    </source>
</reference>
<dbReference type="Proteomes" id="UP000777438">
    <property type="component" value="Unassembled WGS sequence"/>
</dbReference>
<proteinExistence type="predicted"/>